<dbReference type="RefSeq" id="WP_169667021.1">
    <property type="nucleotide sequence ID" value="NZ_CP076132.1"/>
</dbReference>
<reference evidence="5 6" key="1">
    <citation type="submission" date="2021-05" db="EMBL/GenBank/DDBJ databases">
        <title>Comparative genomic studies on the polysaccharide-degrading batcterial strains of the Flammeovirga genus.</title>
        <authorList>
            <person name="Zewei F."/>
            <person name="Zheng Z."/>
            <person name="Yu L."/>
            <person name="Ruyue G."/>
            <person name="Yanhong M."/>
            <person name="Yuanyuan C."/>
            <person name="Jingyan G."/>
            <person name="Wenjun H."/>
        </authorList>
    </citation>
    <scope>NUCLEOTIDE SEQUENCE [LARGE SCALE GENOMIC DNA]</scope>
    <source>
        <strain evidence="5 6">NBRC:100898</strain>
    </source>
</reference>
<dbReference type="AlphaFoldDB" id="A0AAX1N8P6"/>
<sequence length="616" mass="71135">MNGKITNISAVMILKNAENSLITTLNSLELFEEVVILDNGSTDKSLEIAAMYNNVKVFHSEFIGFGPLKNKATSYASNDWVFSIDSDEVPDEQLLSEIRNFDLNKTDTVGVIHRSNEYLGKVISGTDWGNEYVTRLYNRKVTQFTNAEVHETIETKGLNRFNFKGVLLHESYTSVDEIITKMQLYTGLYAKQNAGEKKVSAAMIPVKALFAFFRSYFLKSGFMFGWRGFLISSYIGIDVFFKYFKLYELNYKNKYYSNKKRVLVDFERLKYPNCGLGQVSINFSNQLTQIEDDSIQWEFLLSSKDRKKFILNKSGILFRIHDLFTKNGVKAVDEDIDLFHLTHQIINYKADHSKKSIYTIHDLNFLEEKSEQQSQATLNKIQSAIDRSDVITVISEFTKNIVKKHLDIPIDKPIKVIYNGVKSPILPTSNPPALVDDSLFFFTIGTVMPKKNFHVLVKMMAHLDEKYKLYIAGNPEKTKYVQKIEEIINQNGLQDRVKLLGPISDEEKSYLFKNCEGFFFPSLLEGFGLPIIESMYAQKPTFSSNRTSLPEIGKDHVYYWDNFDPLNMAQVVMDGLKDFNDNKEEKQKELLDYASQFTWEKNAEKYHQLYKELLEL</sequence>
<dbReference type="PANTHER" id="PTHR46401:SF2">
    <property type="entry name" value="GLYCOSYLTRANSFERASE WBBK-RELATED"/>
    <property type="match status" value="1"/>
</dbReference>
<evidence type="ECO:0000313" key="5">
    <source>
        <dbReference type="EMBL" id="QWG02392.1"/>
    </source>
</evidence>
<organism evidence="5 6">
    <name type="scientific">Flammeovirga yaeyamensis</name>
    <dbReference type="NCBI Taxonomy" id="367791"/>
    <lineage>
        <taxon>Bacteria</taxon>
        <taxon>Pseudomonadati</taxon>
        <taxon>Bacteroidota</taxon>
        <taxon>Cytophagia</taxon>
        <taxon>Cytophagales</taxon>
        <taxon>Flammeovirgaceae</taxon>
        <taxon>Flammeovirga</taxon>
    </lineage>
</organism>
<gene>
    <name evidence="5" type="ORF">KMW28_02065</name>
</gene>
<feature type="domain" description="Glycosyl transferase family 1" evidence="2">
    <location>
        <begin position="434"/>
        <end position="579"/>
    </location>
</feature>
<evidence type="ECO:0000259" key="4">
    <source>
        <dbReference type="Pfam" id="PF13439"/>
    </source>
</evidence>
<dbReference type="InterPro" id="IPR001296">
    <property type="entry name" value="Glyco_trans_1"/>
</dbReference>
<dbReference type="Gene3D" id="3.40.50.2000">
    <property type="entry name" value="Glycogen Phosphorylase B"/>
    <property type="match status" value="2"/>
</dbReference>
<dbReference type="Pfam" id="PF00535">
    <property type="entry name" value="Glycos_transf_2"/>
    <property type="match status" value="1"/>
</dbReference>
<dbReference type="Pfam" id="PF13439">
    <property type="entry name" value="Glyco_transf_4"/>
    <property type="match status" value="1"/>
</dbReference>
<dbReference type="Proteomes" id="UP000678679">
    <property type="component" value="Chromosome 1"/>
</dbReference>
<keyword evidence="5" id="KW-0328">Glycosyltransferase</keyword>
<dbReference type="EMBL" id="CP076132">
    <property type="protein sequence ID" value="QWG02392.1"/>
    <property type="molecule type" value="Genomic_DNA"/>
</dbReference>
<name>A0AAX1N8P6_9BACT</name>
<dbReference type="KEGG" id="fya:KMW28_02065"/>
<dbReference type="Gene3D" id="3.90.550.10">
    <property type="entry name" value="Spore Coat Polysaccharide Biosynthesis Protein SpsA, Chain A"/>
    <property type="match status" value="1"/>
</dbReference>
<dbReference type="CDD" id="cd02511">
    <property type="entry name" value="Beta4Glucosyltransferase"/>
    <property type="match status" value="1"/>
</dbReference>
<dbReference type="InterPro" id="IPR028098">
    <property type="entry name" value="Glyco_trans_4-like_N"/>
</dbReference>
<evidence type="ECO:0000259" key="2">
    <source>
        <dbReference type="Pfam" id="PF00534"/>
    </source>
</evidence>
<dbReference type="EC" id="2.4.-.-" evidence="5"/>
<keyword evidence="6" id="KW-1185">Reference proteome</keyword>
<keyword evidence="1 5" id="KW-0808">Transferase</keyword>
<dbReference type="SUPFAM" id="SSF53756">
    <property type="entry name" value="UDP-Glycosyltransferase/glycogen phosphorylase"/>
    <property type="match status" value="1"/>
</dbReference>
<dbReference type="InterPro" id="IPR001173">
    <property type="entry name" value="Glyco_trans_2-like"/>
</dbReference>
<feature type="domain" description="Glycosyltransferase 2-like" evidence="3">
    <location>
        <begin position="9"/>
        <end position="121"/>
    </location>
</feature>
<accession>A0AAX1N8P6</accession>
<dbReference type="Pfam" id="PF00534">
    <property type="entry name" value="Glycos_transf_1"/>
    <property type="match status" value="1"/>
</dbReference>
<dbReference type="GO" id="GO:0016757">
    <property type="term" value="F:glycosyltransferase activity"/>
    <property type="evidence" value="ECO:0007669"/>
    <property type="project" value="UniProtKB-KW"/>
</dbReference>
<dbReference type="CDD" id="cd03809">
    <property type="entry name" value="GT4_MtfB-like"/>
    <property type="match status" value="1"/>
</dbReference>
<evidence type="ECO:0000256" key="1">
    <source>
        <dbReference type="ARBA" id="ARBA00022679"/>
    </source>
</evidence>
<dbReference type="SUPFAM" id="SSF53448">
    <property type="entry name" value="Nucleotide-diphospho-sugar transferases"/>
    <property type="match status" value="1"/>
</dbReference>
<evidence type="ECO:0000259" key="3">
    <source>
        <dbReference type="Pfam" id="PF00535"/>
    </source>
</evidence>
<protein>
    <submittedName>
        <fullName evidence="5">Glycosyltransferase</fullName>
        <ecNumber evidence="5">2.4.-.-</ecNumber>
    </submittedName>
</protein>
<proteinExistence type="predicted"/>
<dbReference type="InterPro" id="IPR029044">
    <property type="entry name" value="Nucleotide-diphossugar_trans"/>
</dbReference>
<dbReference type="PANTHER" id="PTHR46401">
    <property type="entry name" value="GLYCOSYLTRANSFERASE WBBK-RELATED"/>
    <property type="match status" value="1"/>
</dbReference>
<evidence type="ECO:0000313" key="6">
    <source>
        <dbReference type="Proteomes" id="UP000678679"/>
    </source>
</evidence>
<feature type="domain" description="Glycosyltransferase subfamily 4-like N-terminal" evidence="4">
    <location>
        <begin position="334"/>
        <end position="421"/>
    </location>
</feature>